<evidence type="ECO:0000313" key="2">
    <source>
        <dbReference type="Proteomes" id="UP000070444"/>
    </source>
</evidence>
<reference evidence="1 2" key="1">
    <citation type="journal article" date="2015" name="Genome Biol. Evol.">
        <title>Phylogenomic analyses indicate that early fungi evolved digesting cell walls of algal ancestors of land plants.</title>
        <authorList>
            <person name="Chang Y."/>
            <person name="Wang S."/>
            <person name="Sekimoto S."/>
            <person name="Aerts A.L."/>
            <person name="Choi C."/>
            <person name="Clum A."/>
            <person name="LaButti K.M."/>
            <person name="Lindquist E.A."/>
            <person name="Yee Ngan C."/>
            <person name="Ohm R.A."/>
            <person name="Salamov A.A."/>
            <person name="Grigoriev I.V."/>
            <person name="Spatafora J.W."/>
            <person name="Berbee M.L."/>
        </authorList>
    </citation>
    <scope>NUCLEOTIDE SEQUENCE [LARGE SCALE GENOMIC DNA]</scope>
    <source>
        <strain evidence="1 2">NRRL 28638</strain>
    </source>
</reference>
<dbReference type="Gene3D" id="2.120.10.30">
    <property type="entry name" value="TolB, C-terminal domain"/>
    <property type="match status" value="1"/>
</dbReference>
<dbReference type="InterPro" id="IPR051288">
    <property type="entry name" value="Serum_paraoxonase/arylesterase"/>
</dbReference>
<protein>
    <submittedName>
        <fullName evidence="1">Uncharacterized protein</fullName>
    </submittedName>
</protein>
<name>A0A137PDK5_CONC2</name>
<evidence type="ECO:0000313" key="1">
    <source>
        <dbReference type="EMBL" id="KXN73077.1"/>
    </source>
</evidence>
<accession>A0A137PDK5</accession>
<sequence length="192" mass="21445">NNAGFKNYWLSKAQYLGLFLGSPLTHFTPNSSKIIYNKINKSNGITFSKDRKLLFISNPDAFGIEVFSVSDEKEHEFTRIHTITINGLPDNLNIDPDTGDLYATCFVNIKELFHYVNSAPNFSNNKCSFRVNRIKVIKDSKSEIGYNFEVSTVLEHNGDILSMGTVSAPSSSKNKLFISSIFGDGILSCKLN</sequence>
<dbReference type="SUPFAM" id="SSF63829">
    <property type="entry name" value="Calcium-dependent phosphotriesterase"/>
    <property type="match status" value="1"/>
</dbReference>
<dbReference type="PANTHER" id="PTHR11799">
    <property type="entry name" value="PARAOXONASE"/>
    <property type="match status" value="1"/>
</dbReference>
<gene>
    <name evidence="1" type="ORF">CONCODRAFT_3959</name>
</gene>
<organism evidence="1 2">
    <name type="scientific">Conidiobolus coronatus (strain ATCC 28846 / CBS 209.66 / NRRL 28638)</name>
    <name type="common">Delacroixia coronata</name>
    <dbReference type="NCBI Taxonomy" id="796925"/>
    <lineage>
        <taxon>Eukaryota</taxon>
        <taxon>Fungi</taxon>
        <taxon>Fungi incertae sedis</taxon>
        <taxon>Zoopagomycota</taxon>
        <taxon>Entomophthoromycotina</taxon>
        <taxon>Entomophthoromycetes</taxon>
        <taxon>Entomophthorales</taxon>
        <taxon>Ancylistaceae</taxon>
        <taxon>Conidiobolus</taxon>
    </lineage>
</organism>
<proteinExistence type="predicted"/>
<dbReference type="InterPro" id="IPR011042">
    <property type="entry name" value="6-blade_b-propeller_TolB-like"/>
</dbReference>
<dbReference type="OrthoDB" id="5307922at2759"/>
<feature type="non-terminal residue" evidence="1">
    <location>
        <position position="1"/>
    </location>
</feature>
<dbReference type="Proteomes" id="UP000070444">
    <property type="component" value="Unassembled WGS sequence"/>
</dbReference>
<dbReference type="EMBL" id="KQ964441">
    <property type="protein sequence ID" value="KXN73077.1"/>
    <property type="molecule type" value="Genomic_DNA"/>
</dbReference>
<dbReference type="PANTHER" id="PTHR11799:SF12">
    <property type="entry name" value="PARAOXONASE-RELATED"/>
    <property type="match status" value="1"/>
</dbReference>
<keyword evidence="2" id="KW-1185">Reference proteome</keyword>
<dbReference type="AlphaFoldDB" id="A0A137PDK5"/>